<dbReference type="OrthoDB" id="412787at2759"/>
<keyword evidence="18" id="KW-1185">Reference proteome</keyword>
<dbReference type="PROSITE" id="PS51163">
    <property type="entry name" value="YRDC"/>
    <property type="match status" value="1"/>
</dbReference>
<gene>
    <name evidence="17" type="ORF">SPPG_04295</name>
</gene>
<dbReference type="InParanoid" id="A0A0L0HJZ4"/>
<name>A0A0L0HJZ4_SPIPD</name>
<dbReference type="GO" id="GO:0043047">
    <property type="term" value="F:single-stranded telomeric DNA binding"/>
    <property type="evidence" value="ECO:0007669"/>
    <property type="project" value="EnsemblFungi"/>
</dbReference>
<keyword evidence="8 14" id="KW-0548">Nucleotidyltransferase</keyword>
<dbReference type="GO" id="GO:0003725">
    <property type="term" value="F:double-stranded RNA binding"/>
    <property type="evidence" value="ECO:0007669"/>
    <property type="project" value="UniProtKB-UniRule"/>
</dbReference>
<dbReference type="Proteomes" id="UP000053201">
    <property type="component" value="Unassembled WGS sequence"/>
</dbReference>
<evidence type="ECO:0000256" key="8">
    <source>
        <dbReference type="ARBA" id="ARBA00022695"/>
    </source>
</evidence>
<evidence type="ECO:0000256" key="9">
    <source>
        <dbReference type="ARBA" id="ARBA00022741"/>
    </source>
</evidence>
<comment type="subcellular location">
    <subcellularLocation>
        <location evidence="1 14">Cytoplasm</location>
    </subcellularLocation>
</comment>
<dbReference type="EMBL" id="KQ257455">
    <property type="protein sequence ID" value="KND01205.1"/>
    <property type="molecule type" value="Genomic_DNA"/>
</dbReference>
<evidence type="ECO:0000313" key="17">
    <source>
        <dbReference type="EMBL" id="KND01205.1"/>
    </source>
</evidence>
<organism evidence="17 18">
    <name type="scientific">Spizellomyces punctatus (strain DAOM BR117)</name>
    <dbReference type="NCBI Taxonomy" id="645134"/>
    <lineage>
        <taxon>Eukaryota</taxon>
        <taxon>Fungi</taxon>
        <taxon>Fungi incertae sedis</taxon>
        <taxon>Chytridiomycota</taxon>
        <taxon>Chytridiomycota incertae sedis</taxon>
        <taxon>Chytridiomycetes</taxon>
        <taxon>Spizellomycetales</taxon>
        <taxon>Spizellomycetaceae</taxon>
        <taxon>Spizellomyces</taxon>
    </lineage>
</organism>
<dbReference type="GO" id="GO:0002949">
    <property type="term" value="P:tRNA threonylcarbamoyladenosine modification"/>
    <property type="evidence" value="ECO:0007669"/>
    <property type="project" value="EnsemblFungi"/>
</dbReference>
<feature type="binding site" evidence="15">
    <location>
        <position position="189"/>
    </location>
    <ligand>
        <name>ATP</name>
        <dbReference type="ChEBI" id="CHEBI:30616"/>
    </ligand>
</feature>
<dbReference type="Pfam" id="PF01300">
    <property type="entry name" value="Sua5_yciO_yrdC"/>
    <property type="match status" value="1"/>
</dbReference>
<keyword evidence="5 14" id="KW-0963">Cytoplasm</keyword>
<feature type="binding site" evidence="15">
    <location>
        <position position="163"/>
    </location>
    <ligand>
        <name>ATP</name>
        <dbReference type="ChEBI" id="CHEBI:30616"/>
    </ligand>
</feature>
<keyword evidence="7 14" id="KW-0819">tRNA processing</keyword>
<dbReference type="EC" id="2.7.7.87" evidence="3 14"/>
<dbReference type="FunCoup" id="A0A0L0HJZ4">
    <property type="interactions" value="221"/>
</dbReference>
<dbReference type="InterPro" id="IPR010923">
    <property type="entry name" value="T(6)A37_SUA5"/>
</dbReference>
<evidence type="ECO:0000256" key="10">
    <source>
        <dbReference type="ARBA" id="ARBA00022840"/>
    </source>
</evidence>
<evidence type="ECO:0000259" key="16">
    <source>
        <dbReference type="PROSITE" id="PS51163"/>
    </source>
</evidence>
<dbReference type="AlphaFoldDB" id="A0A0L0HJZ4"/>
<dbReference type="GeneID" id="27687752"/>
<keyword evidence="9 14" id="KW-0547">Nucleotide-binding</keyword>
<feature type="binding site" evidence="15">
    <location>
        <position position="104"/>
    </location>
    <ligand>
        <name>ATP</name>
        <dbReference type="ChEBI" id="CHEBI:30616"/>
    </ligand>
</feature>
<dbReference type="InterPro" id="IPR006070">
    <property type="entry name" value="Sua5-like_dom"/>
</dbReference>
<proteinExistence type="inferred from homology"/>
<protein>
    <recommendedName>
        <fullName evidence="4 14">Threonylcarbamoyl-AMP synthase</fullName>
        <shortName evidence="14">TC-AMP synthase</shortName>
        <ecNumber evidence="3 14">2.7.7.87</ecNumber>
    </recommendedName>
    <alternativeName>
        <fullName evidence="11 14">L-threonylcarbamoyladenylate synthase</fullName>
    </alternativeName>
</protein>
<dbReference type="GO" id="GO:0000049">
    <property type="term" value="F:tRNA binding"/>
    <property type="evidence" value="ECO:0007669"/>
    <property type="project" value="TreeGrafter"/>
</dbReference>
<keyword evidence="10 14" id="KW-0067">ATP-binding</keyword>
<comment type="function">
    <text evidence="13">Required for the formation of a threonylcarbamoyl group on adenosine at position 37 (t(6)A37) in tRNAs that read codons beginning with adenine. Likely catalyzes the conversion of L-threonine, HCO(3)(-)/CO(2) and ATP to give threonylcarbamoyl-AMP (TC-AMP) as the acyladenylate intermediate, with the release of diphosphate. Required for normal translation, by ensuring translation fidelity at the level of codon recognition, appropriate translation initiation selection and maintenance of reading frame. Also involved in telomere replication. Binds to single-stranded telomeric (ssTG) DNA and positively regulates telomere length.</text>
</comment>
<dbReference type="InterPro" id="IPR038385">
    <property type="entry name" value="Sua5/YwlC_C"/>
</dbReference>
<feature type="domain" description="YrdC-like" evidence="16">
    <location>
        <begin position="55"/>
        <end position="245"/>
    </location>
</feature>
<evidence type="ECO:0000256" key="15">
    <source>
        <dbReference type="PIRSR" id="PIRSR004930-1"/>
    </source>
</evidence>
<dbReference type="GO" id="GO:0000723">
    <property type="term" value="P:telomere maintenance"/>
    <property type="evidence" value="ECO:0007669"/>
    <property type="project" value="EnsemblFungi"/>
</dbReference>
<evidence type="ECO:0000256" key="1">
    <source>
        <dbReference type="ARBA" id="ARBA00004496"/>
    </source>
</evidence>
<evidence type="ECO:0000256" key="14">
    <source>
        <dbReference type="PIRNR" id="PIRNR004930"/>
    </source>
</evidence>
<accession>A0A0L0HJZ4</accession>
<feature type="binding site" evidence="15">
    <location>
        <position position="77"/>
    </location>
    <ligand>
        <name>L-threonine</name>
        <dbReference type="ChEBI" id="CHEBI:57926"/>
    </ligand>
</feature>
<dbReference type="Gene3D" id="3.40.50.11030">
    <property type="entry name" value="Threonylcarbamoyl-AMP synthase, C-terminal domain"/>
    <property type="match status" value="1"/>
</dbReference>
<dbReference type="PANTHER" id="PTHR17490:SF16">
    <property type="entry name" value="THREONYLCARBAMOYL-AMP SYNTHASE"/>
    <property type="match status" value="1"/>
</dbReference>
<dbReference type="SUPFAM" id="SSF55821">
    <property type="entry name" value="YrdC/RibB"/>
    <property type="match status" value="1"/>
</dbReference>
<dbReference type="eggNOG" id="KOG3051">
    <property type="taxonomic scope" value="Eukaryota"/>
</dbReference>
<evidence type="ECO:0000256" key="4">
    <source>
        <dbReference type="ARBA" id="ARBA00015492"/>
    </source>
</evidence>
<dbReference type="InterPro" id="IPR050156">
    <property type="entry name" value="TC-AMP_synthase_SUA5"/>
</dbReference>
<dbReference type="RefSeq" id="XP_016609244.1">
    <property type="nucleotide sequence ID" value="XM_016752538.1"/>
</dbReference>
<dbReference type="GO" id="GO:0061710">
    <property type="term" value="F:L-threonylcarbamoyladenylate synthase"/>
    <property type="evidence" value="ECO:0007669"/>
    <property type="project" value="UniProtKB-EC"/>
</dbReference>
<dbReference type="NCBIfam" id="TIGR00057">
    <property type="entry name" value="L-threonylcarbamoyladenylate synthase"/>
    <property type="match status" value="1"/>
</dbReference>
<dbReference type="Gene3D" id="3.90.870.10">
    <property type="entry name" value="DHBP synthase"/>
    <property type="match status" value="1"/>
</dbReference>
<feature type="binding site" evidence="15">
    <location>
        <position position="227"/>
    </location>
    <ligand>
        <name>L-threonine</name>
        <dbReference type="ChEBI" id="CHEBI:57926"/>
    </ligand>
</feature>
<evidence type="ECO:0000256" key="11">
    <source>
        <dbReference type="ARBA" id="ARBA00029774"/>
    </source>
</evidence>
<keyword evidence="6 14" id="KW-0808">Transferase</keyword>
<feature type="binding site" evidence="15">
    <location>
        <position position="167"/>
    </location>
    <ligand>
        <name>L-threonine</name>
        <dbReference type="ChEBI" id="CHEBI:57926"/>
    </ligand>
</feature>
<evidence type="ECO:0000256" key="2">
    <source>
        <dbReference type="ARBA" id="ARBA00007663"/>
    </source>
</evidence>
<dbReference type="OMA" id="RTQRWKS"/>
<dbReference type="GO" id="GO:0006450">
    <property type="term" value="P:regulation of translational fidelity"/>
    <property type="evidence" value="ECO:0007669"/>
    <property type="project" value="EnsemblFungi"/>
</dbReference>
<evidence type="ECO:0000256" key="3">
    <source>
        <dbReference type="ARBA" id="ARBA00012584"/>
    </source>
</evidence>
<evidence type="ECO:0000256" key="12">
    <source>
        <dbReference type="ARBA" id="ARBA00048366"/>
    </source>
</evidence>
<dbReference type="GO" id="GO:0005739">
    <property type="term" value="C:mitochondrion"/>
    <property type="evidence" value="ECO:0007669"/>
    <property type="project" value="EnsemblFungi"/>
</dbReference>
<dbReference type="GO" id="GO:0005524">
    <property type="term" value="F:ATP binding"/>
    <property type="evidence" value="ECO:0007669"/>
    <property type="project" value="UniProtKB-UniRule"/>
</dbReference>
<dbReference type="PIRSF" id="PIRSF004930">
    <property type="entry name" value="Tln_factor_SUA5"/>
    <property type="match status" value="1"/>
</dbReference>
<comment type="catalytic activity">
    <reaction evidence="12 14">
        <text>L-threonine + hydrogencarbonate + ATP = L-threonylcarbamoyladenylate + diphosphate + H2O</text>
        <dbReference type="Rhea" id="RHEA:36407"/>
        <dbReference type="ChEBI" id="CHEBI:15377"/>
        <dbReference type="ChEBI" id="CHEBI:17544"/>
        <dbReference type="ChEBI" id="CHEBI:30616"/>
        <dbReference type="ChEBI" id="CHEBI:33019"/>
        <dbReference type="ChEBI" id="CHEBI:57926"/>
        <dbReference type="ChEBI" id="CHEBI:73682"/>
        <dbReference type="EC" id="2.7.7.87"/>
    </reaction>
</comment>
<dbReference type="VEuPathDB" id="FungiDB:SPPG_04295"/>
<evidence type="ECO:0000256" key="5">
    <source>
        <dbReference type="ARBA" id="ARBA00022490"/>
    </source>
</evidence>
<dbReference type="Pfam" id="PF03481">
    <property type="entry name" value="Sua5_C"/>
    <property type="match status" value="1"/>
</dbReference>
<feature type="binding site" evidence="15">
    <location>
        <position position="197"/>
    </location>
    <ligand>
        <name>ATP</name>
        <dbReference type="ChEBI" id="CHEBI:30616"/>
    </ligand>
</feature>
<feature type="binding site" evidence="15">
    <location>
        <position position="241"/>
    </location>
    <ligand>
        <name>ATP</name>
        <dbReference type="ChEBI" id="CHEBI:30616"/>
    </ligand>
</feature>
<feature type="binding site" evidence="15">
    <location>
        <position position="100"/>
    </location>
    <ligand>
        <name>ATP</name>
        <dbReference type="ChEBI" id="CHEBI:30616"/>
    </ligand>
</feature>
<dbReference type="STRING" id="645134.A0A0L0HJZ4"/>
<evidence type="ECO:0000256" key="7">
    <source>
        <dbReference type="ARBA" id="ARBA00022694"/>
    </source>
</evidence>
<sequence length="418" mass="44888">MEEPPAIDTECLSIDPQSFPWPAQPAEPTTHDHLYEPASPLVLNPPPTPSYQADLTTLQHAADILRSNNVVAFPTETVYGLGANALNADAVAKIFRAKGRPSDNPLIVHVSSLKMLESLLPLSSPHIPSVYTAAIARTWPGPLTILVPRGPQVPLAVTGGHDTVAVRFPSHPIARALIEACGFPLAAPSANTSGRPSPTLASHVLADLAGRVPLILDGGPCGYGVESTVLDGLATPPAILRPGGITVEELKSLPGLEKLRVYRRDFVDKDMEAAPTTPGMKYRHYTPEAEVILFELAEQASLLDTGTAKLRNAVNEFTRTHLISSEDKSKIGIMRTGLRPCTQGDNSEKREAISSGVVMELYLGETADKVARELFKGLRTLEERGAQLILVEGVTEEREGLAVMNRLRKAASRVITIS</sequence>
<dbReference type="InterPro" id="IPR005145">
    <property type="entry name" value="Sua5_C"/>
</dbReference>
<evidence type="ECO:0000313" key="18">
    <source>
        <dbReference type="Proteomes" id="UP000053201"/>
    </source>
</evidence>
<feature type="binding site" evidence="15">
    <location>
        <position position="285"/>
    </location>
    <ligand>
        <name>ATP</name>
        <dbReference type="ChEBI" id="CHEBI:30616"/>
    </ligand>
</feature>
<comment type="similarity">
    <text evidence="2 14">Belongs to the SUA5 family.</text>
</comment>
<evidence type="ECO:0000256" key="13">
    <source>
        <dbReference type="ARBA" id="ARBA00056339"/>
    </source>
</evidence>
<reference evidence="17 18" key="1">
    <citation type="submission" date="2009-08" db="EMBL/GenBank/DDBJ databases">
        <title>The Genome Sequence of Spizellomyces punctatus strain DAOM BR117.</title>
        <authorList>
            <consortium name="The Broad Institute Genome Sequencing Platform"/>
            <person name="Russ C."/>
            <person name="Cuomo C."/>
            <person name="Shea T."/>
            <person name="Young S.K."/>
            <person name="Zeng Q."/>
            <person name="Koehrsen M."/>
            <person name="Haas B."/>
            <person name="Borodovsky M."/>
            <person name="Guigo R."/>
            <person name="Alvarado L."/>
            <person name="Berlin A."/>
            <person name="Bochicchio J."/>
            <person name="Borenstein D."/>
            <person name="Chapman S."/>
            <person name="Chen Z."/>
            <person name="Engels R."/>
            <person name="Freedman E."/>
            <person name="Gellesch M."/>
            <person name="Goldberg J."/>
            <person name="Griggs A."/>
            <person name="Gujja S."/>
            <person name="Heiman D."/>
            <person name="Hepburn T."/>
            <person name="Howarth C."/>
            <person name="Jen D."/>
            <person name="Larson L."/>
            <person name="Lewis B."/>
            <person name="Mehta T."/>
            <person name="Park D."/>
            <person name="Pearson M."/>
            <person name="Roberts A."/>
            <person name="Saif S."/>
            <person name="Shenoy N."/>
            <person name="Sisk P."/>
            <person name="Stolte C."/>
            <person name="Sykes S."/>
            <person name="Thomson T."/>
            <person name="Walk T."/>
            <person name="White J."/>
            <person name="Yandava C."/>
            <person name="Burger G."/>
            <person name="Gray M.W."/>
            <person name="Holland P.W.H."/>
            <person name="King N."/>
            <person name="Lang F.B.F."/>
            <person name="Roger A.J."/>
            <person name="Ruiz-Trillo I."/>
            <person name="Lander E."/>
            <person name="Nusbaum C."/>
        </authorList>
    </citation>
    <scope>NUCLEOTIDE SEQUENCE [LARGE SCALE GENOMIC DNA]</scope>
    <source>
        <strain evidence="17 18">DAOM BR117</strain>
    </source>
</reference>
<dbReference type="FunFam" id="3.90.870.10:FF:000008">
    <property type="entry name" value="Threonylcarbamoyl-AMP synthase"/>
    <property type="match status" value="1"/>
</dbReference>
<feature type="binding site" evidence="15">
    <location>
        <position position="187"/>
    </location>
    <ligand>
        <name>L-threonine</name>
        <dbReference type="ChEBI" id="CHEBI:57926"/>
    </ligand>
</feature>
<feature type="binding site" evidence="15">
    <location>
        <position position="109"/>
    </location>
    <ligand>
        <name>L-threonine</name>
        <dbReference type="ChEBI" id="CHEBI:57926"/>
    </ligand>
</feature>
<evidence type="ECO:0000256" key="6">
    <source>
        <dbReference type="ARBA" id="ARBA00022679"/>
    </source>
</evidence>
<dbReference type="PANTHER" id="PTHR17490">
    <property type="entry name" value="SUA5"/>
    <property type="match status" value="1"/>
</dbReference>
<dbReference type="InterPro" id="IPR017945">
    <property type="entry name" value="DHBP_synth_RibB-like_a/b_dom"/>
</dbReference>